<protein>
    <submittedName>
        <fullName evidence="3">Uncharacterized protein</fullName>
    </submittedName>
</protein>
<reference evidence="3" key="2">
    <citation type="submission" date="2025-08" db="UniProtKB">
        <authorList>
            <consortium name="RefSeq"/>
        </authorList>
    </citation>
    <scope>IDENTIFICATION</scope>
    <source>
        <tissue evidence="3">Leaves</tissue>
    </source>
</reference>
<accession>A0A6P6V012</accession>
<evidence type="ECO:0000313" key="2">
    <source>
        <dbReference type="Proteomes" id="UP001652660"/>
    </source>
</evidence>
<sequence length="190" mass="21040">MRTEGSTSRAEGTTPKPANAAGNRPKVPARVYALGHQEVTDHSAVIEGTLSIFRRTARVLIDRGTTHSFVSPAFMEHIDIKAGKLPYDLEIKTHITNKSILANMMYKDCDVWIGERKLSVDLIELALKGYDLILGMDWLAKYHVRLDCSTKKVDFHIPGEPTLQLDVRGKLASTTLISGIQTRKLLSKGA</sequence>
<organism evidence="2 3">
    <name type="scientific">Coffea arabica</name>
    <name type="common">Arabian coffee</name>
    <dbReference type="NCBI Taxonomy" id="13443"/>
    <lineage>
        <taxon>Eukaryota</taxon>
        <taxon>Viridiplantae</taxon>
        <taxon>Streptophyta</taxon>
        <taxon>Embryophyta</taxon>
        <taxon>Tracheophyta</taxon>
        <taxon>Spermatophyta</taxon>
        <taxon>Magnoliopsida</taxon>
        <taxon>eudicotyledons</taxon>
        <taxon>Gunneridae</taxon>
        <taxon>Pentapetalae</taxon>
        <taxon>asterids</taxon>
        <taxon>lamiids</taxon>
        <taxon>Gentianales</taxon>
        <taxon>Rubiaceae</taxon>
        <taxon>Ixoroideae</taxon>
        <taxon>Gardenieae complex</taxon>
        <taxon>Bertiereae - Coffeeae clade</taxon>
        <taxon>Coffeeae</taxon>
        <taxon>Coffea</taxon>
    </lineage>
</organism>
<dbReference type="OrthoDB" id="1751327at2759"/>
<dbReference type="RefSeq" id="XP_027096045.1">
    <property type="nucleotide sequence ID" value="XM_027240244.2"/>
</dbReference>
<dbReference type="AlphaFoldDB" id="A0A6P6V012"/>
<dbReference type="SUPFAM" id="SSF50630">
    <property type="entry name" value="Acid proteases"/>
    <property type="match status" value="1"/>
</dbReference>
<proteinExistence type="predicted"/>
<dbReference type="PANTHER" id="PTHR15503">
    <property type="entry name" value="LDOC1 RELATED"/>
    <property type="match status" value="1"/>
</dbReference>
<dbReference type="InterPro" id="IPR032567">
    <property type="entry name" value="RTL1-rel"/>
</dbReference>
<name>A0A6P6V012_COFAR</name>
<evidence type="ECO:0000313" key="3">
    <source>
        <dbReference type="RefSeq" id="XP_027096045.1"/>
    </source>
</evidence>
<keyword evidence="2" id="KW-1185">Reference proteome</keyword>
<evidence type="ECO:0000256" key="1">
    <source>
        <dbReference type="SAM" id="MobiDB-lite"/>
    </source>
</evidence>
<reference evidence="2" key="1">
    <citation type="journal article" date="2025" name="Foods">
        <title>Unveiling the Microbial Signatures of Arabica Coffee Cherries: Insights into Ripeness Specific Diversity, Functional Traits, and Implications for Quality and Safety.</title>
        <authorList>
            <consortium name="RefSeq"/>
            <person name="Tenea G.N."/>
            <person name="Cifuentes V."/>
            <person name="Reyes P."/>
            <person name="Cevallos-Vallejos M."/>
        </authorList>
    </citation>
    <scope>NUCLEOTIDE SEQUENCE [LARGE SCALE GENOMIC DNA]</scope>
</reference>
<dbReference type="CDD" id="cd00303">
    <property type="entry name" value="retropepsin_like"/>
    <property type="match status" value="1"/>
</dbReference>
<dbReference type="Pfam" id="PF08284">
    <property type="entry name" value="RVP_2"/>
    <property type="match status" value="1"/>
</dbReference>
<dbReference type="Gene3D" id="2.40.70.10">
    <property type="entry name" value="Acid Proteases"/>
    <property type="match status" value="1"/>
</dbReference>
<feature type="compositionally biased region" description="Polar residues" evidence="1">
    <location>
        <begin position="1"/>
        <end position="11"/>
    </location>
</feature>
<dbReference type="InterPro" id="IPR021109">
    <property type="entry name" value="Peptidase_aspartic_dom_sf"/>
</dbReference>
<dbReference type="GeneID" id="113715940"/>
<dbReference type="PANTHER" id="PTHR15503:SF42">
    <property type="entry name" value="ZINC FINGER, CCHC-TYPE, RETROTRANSPOSON GAG DOMAIN, ASPARTIC PEPTIDASE DOMAIN PROTEIN-RELATED"/>
    <property type="match status" value="1"/>
</dbReference>
<dbReference type="Proteomes" id="UP001652660">
    <property type="component" value="Chromosome 11c"/>
</dbReference>
<feature type="region of interest" description="Disordered" evidence="1">
    <location>
        <begin position="1"/>
        <end position="25"/>
    </location>
</feature>
<gene>
    <name evidence="3" type="primary">LOC113715940</name>
</gene>